<protein>
    <submittedName>
        <fullName evidence="1">Uncharacterized protein</fullName>
    </submittedName>
</protein>
<gene>
    <name evidence="1" type="ORF">N5W20_05490</name>
</gene>
<sequence length="79" mass="8843">MVGSLRALDIEIASDGNFPPFEVGYDCDGCAPQGVVRFYLSDEQKFAMSERQFMTVAKVLSNVMDLQTPRQGGRFDFEI</sequence>
<evidence type="ECO:0000313" key="1">
    <source>
        <dbReference type="EMBL" id="UYH50582.1"/>
    </source>
</evidence>
<accession>A0ABY6GGG6</accession>
<evidence type="ECO:0000313" key="2">
    <source>
        <dbReference type="Proteomes" id="UP001163831"/>
    </source>
</evidence>
<proteinExistence type="predicted"/>
<organism evidence="1 2">
    <name type="scientific">Candidatus Kirkpatrickella diaphorinae</name>
    <dbReference type="NCBI Taxonomy" id="2984322"/>
    <lineage>
        <taxon>Bacteria</taxon>
        <taxon>Pseudomonadati</taxon>
        <taxon>Pseudomonadota</taxon>
        <taxon>Alphaproteobacteria</taxon>
        <taxon>Acetobacterales</taxon>
        <taxon>Acetobacteraceae</taxon>
        <taxon>Candidatus Kirkpatrickella</taxon>
    </lineage>
</organism>
<dbReference type="Proteomes" id="UP001163831">
    <property type="component" value="Chromosome"/>
</dbReference>
<keyword evidence="2" id="KW-1185">Reference proteome</keyword>
<reference evidence="1" key="1">
    <citation type="submission" date="2022-10" db="EMBL/GenBank/DDBJ databases">
        <title>Candidatus Kirkpatrella diaphorinas gen. nov., sp. nov., an uncultured endosymbiont identified in a population of Diaphorina citri from Hawaii.</title>
        <authorList>
            <person name="Henry E.M."/>
            <person name="Carlson C.R."/>
            <person name="Kuo Y.-W."/>
        </authorList>
    </citation>
    <scope>NUCLEOTIDE SEQUENCE</scope>
    <source>
        <strain evidence="1">CADCRV1</strain>
    </source>
</reference>
<dbReference type="EMBL" id="CP107052">
    <property type="protein sequence ID" value="UYH50582.1"/>
    <property type="molecule type" value="Genomic_DNA"/>
</dbReference>
<name>A0ABY6GGG6_9PROT</name>
<dbReference type="RefSeq" id="WP_319806167.1">
    <property type="nucleotide sequence ID" value="NZ_CP107052.1"/>
</dbReference>